<comment type="similarity">
    <text evidence="9">Belongs to the KdpA family.</text>
</comment>
<name>A0A7W7ZH58_9BACT</name>
<evidence type="ECO:0000256" key="8">
    <source>
        <dbReference type="ARBA" id="ARBA00023136"/>
    </source>
</evidence>
<evidence type="ECO:0000256" key="2">
    <source>
        <dbReference type="ARBA" id="ARBA00022475"/>
    </source>
</evidence>
<evidence type="ECO:0000256" key="6">
    <source>
        <dbReference type="ARBA" id="ARBA00022989"/>
    </source>
</evidence>
<feature type="transmembrane region" description="Helical" evidence="9">
    <location>
        <begin position="443"/>
        <end position="464"/>
    </location>
</feature>
<protein>
    <recommendedName>
        <fullName evidence="9">Potassium-transporting ATPase potassium-binding subunit</fullName>
    </recommendedName>
    <alternativeName>
        <fullName evidence="9">ATP phosphohydrolase [potassium-transporting] A chain</fullName>
    </alternativeName>
    <alternativeName>
        <fullName evidence="9">Potassium-binding and translocating subunit A</fullName>
    </alternativeName>
    <alternativeName>
        <fullName evidence="9">Potassium-translocating ATPase A chain</fullName>
    </alternativeName>
</protein>
<feature type="transmembrane region" description="Helical" evidence="9">
    <location>
        <begin position="177"/>
        <end position="199"/>
    </location>
</feature>
<evidence type="ECO:0000256" key="1">
    <source>
        <dbReference type="ARBA" id="ARBA00022448"/>
    </source>
</evidence>
<evidence type="ECO:0000256" key="5">
    <source>
        <dbReference type="ARBA" id="ARBA00022958"/>
    </source>
</evidence>
<proteinExistence type="inferred from homology"/>
<accession>A0A7W7ZH58</accession>
<dbReference type="EMBL" id="JACHIP010000007">
    <property type="protein sequence ID" value="MBB5059798.1"/>
    <property type="molecule type" value="Genomic_DNA"/>
</dbReference>
<dbReference type="HAMAP" id="MF_00275">
    <property type="entry name" value="KdpA"/>
    <property type="match status" value="1"/>
</dbReference>
<dbReference type="GO" id="GO:0008556">
    <property type="term" value="F:P-type potassium transmembrane transporter activity"/>
    <property type="evidence" value="ECO:0007669"/>
    <property type="project" value="InterPro"/>
</dbReference>
<dbReference type="Proteomes" id="UP000540989">
    <property type="component" value="Unassembled WGS sequence"/>
</dbReference>
<comment type="subunit">
    <text evidence="9">The system is composed of three essential subunits: KdpA, KdpB and KdpC.</text>
</comment>
<comment type="function">
    <text evidence="9">Part of the high-affinity ATP-driven potassium transport (or Kdp) system, which catalyzes the hydrolysis of ATP coupled with the electrogenic transport of potassium into the cytoplasm. This subunit binds the extracellular potassium ions and delivers the ions to the membrane domain of KdpB through an intramembrane tunnel.</text>
</comment>
<feature type="transmembrane region" description="Helical" evidence="9">
    <location>
        <begin position="274"/>
        <end position="295"/>
    </location>
</feature>
<feature type="transmembrane region" description="Helical" evidence="9">
    <location>
        <begin position="552"/>
        <end position="576"/>
    </location>
</feature>
<gene>
    <name evidence="9" type="primary">kdpA</name>
    <name evidence="10" type="ORF">HDF16_004527</name>
</gene>
<keyword evidence="3 9" id="KW-0633">Potassium transport</keyword>
<reference evidence="10 11" key="1">
    <citation type="submission" date="2020-08" db="EMBL/GenBank/DDBJ databases">
        <title>Genomic Encyclopedia of Type Strains, Phase IV (KMG-V): Genome sequencing to study the core and pangenomes of soil and plant-associated prokaryotes.</title>
        <authorList>
            <person name="Whitman W."/>
        </authorList>
    </citation>
    <scope>NUCLEOTIDE SEQUENCE [LARGE SCALE GENOMIC DNA]</scope>
    <source>
        <strain evidence="10 11">M8UP14</strain>
    </source>
</reference>
<dbReference type="GO" id="GO:0030955">
    <property type="term" value="F:potassium ion binding"/>
    <property type="evidence" value="ECO:0007669"/>
    <property type="project" value="UniProtKB-UniRule"/>
</dbReference>
<keyword evidence="11" id="KW-1185">Reference proteome</keyword>
<feature type="transmembrane region" description="Helical" evidence="9">
    <location>
        <begin position="302"/>
        <end position="322"/>
    </location>
</feature>
<keyword evidence="5 9" id="KW-0630">Potassium</keyword>
<dbReference type="PANTHER" id="PTHR30607:SF2">
    <property type="entry name" value="POTASSIUM-TRANSPORTING ATPASE POTASSIUM-BINDING SUBUNIT"/>
    <property type="match status" value="1"/>
</dbReference>
<dbReference type="InterPro" id="IPR004623">
    <property type="entry name" value="KdpA"/>
</dbReference>
<evidence type="ECO:0000313" key="10">
    <source>
        <dbReference type="EMBL" id="MBB5059798.1"/>
    </source>
</evidence>
<feature type="transmembrane region" description="Helical" evidence="9">
    <location>
        <begin position="510"/>
        <end position="532"/>
    </location>
</feature>
<keyword evidence="2 9" id="KW-1003">Cell membrane</keyword>
<comment type="subcellular location">
    <subcellularLocation>
        <location evidence="9">Cell membrane</location>
        <topology evidence="9">Multi-pass membrane protein</topology>
    </subcellularLocation>
</comment>
<sequence length="591" mass="63417">MTSNGWLQIALFFALIALAAKPLGEYMAKVFDRQKTFFDVFARPLERLIYKLTGVDEAHEMKWTEYAVAVLLFSFVTMMVTYAIERFQHWLPLNPQRFANVAPDLAMNTAASFTTNTNWQAYVPEATMSYLTQMVTLAYHNFASAAVGMALAIAFVRGIAGREKNTLGNFWVDTTRATLWVLLPGSLILALVLVSQGVVQNFRPYDTATLVQPLQTQTTGTDGKVTTQTITTQSIAQGPVASQEAIKMLGTNGGGFFQANSAHPFENPNALTNFLEMFAIFVIPGALTVTLGRMVKSPGHGWAIFAAMSALFLAGVFVLYWAESHANPLLHDVNQAATAMQSGGNMEGKEVRFGIANSALFATATTDASCGAVNSMHDSFMPLGGLVTMVNIMLGEIVFGGVGAGLYGMLIFVVVTVFIAGLMVGRTPEYLGKKIESYDVQMAMLYVLIFPFSVLLFAGVTVLMPNLGLASLNNAGPHGLSEILYAYASATGNNGSAFAGLSANTHWYNLSLAAAMLIGRFLMIVPMLAVAGNLAQKKLVPPSAGTFPVNTPLFAVLLVGVILIVGALTFFPALALGPILEHLQMLAGKSY</sequence>
<evidence type="ECO:0000256" key="9">
    <source>
        <dbReference type="HAMAP-Rule" id="MF_00275"/>
    </source>
</evidence>
<keyword evidence="4 9" id="KW-0812">Transmembrane</keyword>
<feature type="transmembrane region" description="Helical" evidence="9">
    <location>
        <begin position="137"/>
        <end position="156"/>
    </location>
</feature>
<keyword evidence="6 9" id="KW-1133">Transmembrane helix</keyword>
<dbReference type="PIRSF" id="PIRSF001294">
    <property type="entry name" value="K_ATPaseA"/>
    <property type="match status" value="1"/>
</dbReference>
<dbReference type="RefSeq" id="WP_184221649.1">
    <property type="nucleotide sequence ID" value="NZ_JACHIP010000007.1"/>
</dbReference>
<dbReference type="AlphaFoldDB" id="A0A7W7ZH58"/>
<keyword evidence="7 9" id="KW-0406">Ion transport</keyword>
<keyword evidence="8 9" id="KW-0472">Membrane</keyword>
<dbReference type="PANTHER" id="PTHR30607">
    <property type="entry name" value="POTASSIUM-TRANSPORTING ATPASE A CHAIN"/>
    <property type="match status" value="1"/>
</dbReference>
<keyword evidence="1 9" id="KW-0813">Transport</keyword>
<feature type="transmembrane region" description="Helical" evidence="9">
    <location>
        <begin position="397"/>
        <end position="422"/>
    </location>
</feature>
<feature type="transmembrane region" description="Helical" evidence="9">
    <location>
        <begin position="6"/>
        <end position="24"/>
    </location>
</feature>
<dbReference type="NCBIfam" id="TIGR00680">
    <property type="entry name" value="kdpA"/>
    <property type="match status" value="1"/>
</dbReference>
<feature type="transmembrane region" description="Helical" evidence="9">
    <location>
        <begin position="66"/>
        <end position="84"/>
    </location>
</feature>
<dbReference type="Pfam" id="PF03814">
    <property type="entry name" value="KdpA"/>
    <property type="match status" value="1"/>
</dbReference>
<evidence type="ECO:0000313" key="11">
    <source>
        <dbReference type="Proteomes" id="UP000540989"/>
    </source>
</evidence>
<evidence type="ECO:0000256" key="7">
    <source>
        <dbReference type="ARBA" id="ARBA00023065"/>
    </source>
</evidence>
<evidence type="ECO:0000256" key="4">
    <source>
        <dbReference type="ARBA" id="ARBA00022692"/>
    </source>
</evidence>
<organism evidence="10 11">
    <name type="scientific">Granulicella aggregans</name>
    <dbReference type="NCBI Taxonomy" id="474949"/>
    <lineage>
        <taxon>Bacteria</taxon>
        <taxon>Pseudomonadati</taxon>
        <taxon>Acidobacteriota</taxon>
        <taxon>Terriglobia</taxon>
        <taxon>Terriglobales</taxon>
        <taxon>Acidobacteriaceae</taxon>
        <taxon>Granulicella</taxon>
    </lineage>
</organism>
<dbReference type="GO" id="GO:0005886">
    <property type="term" value="C:plasma membrane"/>
    <property type="evidence" value="ECO:0007669"/>
    <property type="project" value="UniProtKB-SubCell"/>
</dbReference>
<evidence type="ECO:0000256" key="3">
    <source>
        <dbReference type="ARBA" id="ARBA00022538"/>
    </source>
</evidence>
<comment type="caution">
    <text evidence="10">The sequence shown here is derived from an EMBL/GenBank/DDBJ whole genome shotgun (WGS) entry which is preliminary data.</text>
</comment>